<dbReference type="GO" id="GO:0016740">
    <property type="term" value="F:transferase activity"/>
    <property type="evidence" value="ECO:0007669"/>
    <property type="project" value="UniProtKB-KW"/>
</dbReference>
<dbReference type="InterPro" id="IPR023213">
    <property type="entry name" value="CAT-like_dom_sf"/>
</dbReference>
<evidence type="ECO:0000256" key="1">
    <source>
        <dbReference type="ARBA" id="ARBA00022679"/>
    </source>
</evidence>
<dbReference type="PANTHER" id="PTHR31896:SF43">
    <property type="entry name" value="PROTEIN ENHANCED PSEUDOMONAS SUSCEPTIBILITY 1"/>
    <property type="match status" value="1"/>
</dbReference>
<name>A0A078FKW2_BRANA</name>
<sequence>MEEEDLVVISRSIVIPRNAKKSSSSKKKIHVLPWDLSRLRFGYLQRGLLFSRPYPKIDIVLSRLQTSLSLALDRFYPLAGLRSRRG</sequence>
<dbReference type="EMBL" id="LK032027">
    <property type="protein sequence ID" value="CDY12813.1"/>
    <property type="molecule type" value="Genomic_DNA"/>
</dbReference>
<dbReference type="Gene3D" id="3.30.559.10">
    <property type="entry name" value="Chloramphenicol acetyltransferase-like domain"/>
    <property type="match status" value="1"/>
</dbReference>
<accession>A0A078FKW2</accession>
<dbReference type="PaxDb" id="3708-A0A078FKW2"/>
<organism evidence="2 3">
    <name type="scientific">Brassica napus</name>
    <name type="common">Rape</name>
    <dbReference type="NCBI Taxonomy" id="3708"/>
    <lineage>
        <taxon>Eukaryota</taxon>
        <taxon>Viridiplantae</taxon>
        <taxon>Streptophyta</taxon>
        <taxon>Embryophyta</taxon>
        <taxon>Tracheophyta</taxon>
        <taxon>Spermatophyta</taxon>
        <taxon>Magnoliopsida</taxon>
        <taxon>eudicotyledons</taxon>
        <taxon>Gunneridae</taxon>
        <taxon>Pentapetalae</taxon>
        <taxon>rosids</taxon>
        <taxon>malvids</taxon>
        <taxon>Brassicales</taxon>
        <taxon>Brassicaceae</taxon>
        <taxon>Brassiceae</taxon>
        <taxon>Brassica</taxon>
    </lineage>
</organism>
<keyword evidence="3" id="KW-1185">Reference proteome</keyword>
<dbReference type="AlphaFoldDB" id="A0A078FKW2"/>
<dbReference type="Proteomes" id="UP000028999">
    <property type="component" value="Unassembled WGS sequence"/>
</dbReference>
<gene>
    <name evidence="2" type="primary">BnaC07g16200D</name>
    <name evidence="2" type="ORF">GSBRNA2T00070443001</name>
</gene>
<dbReference type="STRING" id="3708.A0A078FKW2"/>
<dbReference type="InterPro" id="IPR051283">
    <property type="entry name" value="Sec_Metabolite_Acyltrans"/>
</dbReference>
<dbReference type="Gramene" id="CDY12813">
    <property type="protein sequence ID" value="CDY12813"/>
    <property type="gene ID" value="GSBRNA2T00070443001"/>
</dbReference>
<evidence type="ECO:0000313" key="2">
    <source>
        <dbReference type="EMBL" id="CDY12813.1"/>
    </source>
</evidence>
<reference evidence="2 3" key="1">
    <citation type="journal article" date="2014" name="Science">
        <title>Plant genetics. Early allopolyploid evolution in the post-Neolithic Brassica napus oilseed genome.</title>
        <authorList>
            <person name="Chalhoub B."/>
            <person name="Denoeud F."/>
            <person name="Liu S."/>
            <person name="Parkin I.A."/>
            <person name="Tang H."/>
            <person name="Wang X."/>
            <person name="Chiquet J."/>
            <person name="Belcram H."/>
            <person name="Tong C."/>
            <person name="Samans B."/>
            <person name="Correa M."/>
            <person name="Da Silva C."/>
            <person name="Just J."/>
            <person name="Falentin C."/>
            <person name="Koh C.S."/>
            <person name="Le Clainche I."/>
            <person name="Bernard M."/>
            <person name="Bento P."/>
            <person name="Noel B."/>
            <person name="Labadie K."/>
            <person name="Alberti A."/>
            <person name="Charles M."/>
            <person name="Arnaud D."/>
            <person name="Guo H."/>
            <person name="Daviaud C."/>
            <person name="Alamery S."/>
            <person name="Jabbari K."/>
            <person name="Zhao M."/>
            <person name="Edger P.P."/>
            <person name="Chelaifa H."/>
            <person name="Tack D."/>
            <person name="Lassalle G."/>
            <person name="Mestiri I."/>
            <person name="Schnel N."/>
            <person name="Le Paslier M.C."/>
            <person name="Fan G."/>
            <person name="Renault V."/>
            <person name="Bayer P.E."/>
            <person name="Golicz A.A."/>
            <person name="Manoli S."/>
            <person name="Lee T.H."/>
            <person name="Thi V.H."/>
            <person name="Chalabi S."/>
            <person name="Hu Q."/>
            <person name="Fan C."/>
            <person name="Tollenaere R."/>
            <person name="Lu Y."/>
            <person name="Battail C."/>
            <person name="Shen J."/>
            <person name="Sidebottom C.H."/>
            <person name="Wang X."/>
            <person name="Canaguier A."/>
            <person name="Chauveau A."/>
            <person name="Berard A."/>
            <person name="Deniot G."/>
            <person name="Guan M."/>
            <person name="Liu Z."/>
            <person name="Sun F."/>
            <person name="Lim Y.P."/>
            <person name="Lyons E."/>
            <person name="Town C.D."/>
            <person name="Bancroft I."/>
            <person name="Wang X."/>
            <person name="Meng J."/>
            <person name="Ma J."/>
            <person name="Pires J.C."/>
            <person name="King G.J."/>
            <person name="Brunel D."/>
            <person name="Delourme R."/>
            <person name="Renard M."/>
            <person name="Aury J.M."/>
            <person name="Adams K.L."/>
            <person name="Batley J."/>
            <person name="Snowdon R.J."/>
            <person name="Tost J."/>
            <person name="Edwards D."/>
            <person name="Zhou Y."/>
            <person name="Hua W."/>
            <person name="Sharpe A.G."/>
            <person name="Paterson A.H."/>
            <person name="Guan C."/>
            <person name="Wincker P."/>
        </authorList>
    </citation>
    <scope>NUCLEOTIDE SEQUENCE [LARGE SCALE GENOMIC DNA]</scope>
    <source>
        <strain evidence="3">cv. Darmor-bzh</strain>
    </source>
</reference>
<keyword evidence="1" id="KW-0808">Transferase</keyword>
<proteinExistence type="predicted"/>
<dbReference type="PANTHER" id="PTHR31896">
    <property type="entry name" value="FAMILY REGULATORY PROTEIN, PUTATIVE (AFU_ORTHOLOGUE AFUA_3G14730)-RELATED"/>
    <property type="match status" value="1"/>
</dbReference>
<evidence type="ECO:0000313" key="3">
    <source>
        <dbReference type="Proteomes" id="UP000028999"/>
    </source>
</evidence>
<protein>
    <submittedName>
        <fullName evidence="2">BnaC07g16200D protein</fullName>
    </submittedName>
</protein>